<accession>A0A8H4P070</accession>
<sequence length="156" mass="17260">MYSSTYSNHATSGIIAKHLAVNIRVNGCRFTIPISSNSFSNSPIALSLFRNILAKIIAGEDDDAEVWDYSEQVADVFLPEFQRLAPPVVHTGKLTLADLAPRGTFDCEYRVVNEEPLAVGITEQVPEMESCDEWNICKIQSATGVAFMTSFRRELA</sequence>
<organism evidence="1 2">
    <name type="scientific">Fusarium austroafricanum</name>
    <dbReference type="NCBI Taxonomy" id="2364996"/>
    <lineage>
        <taxon>Eukaryota</taxon>
        <taxon>Fungi</taxon>
        <taxon>Dikarya</taxon>
        <taxon>Ascomycota</taxon>
        <taxon>Pezizomycotina</taxon>
        <taxon>Sordariomycetes</taxon>
        <taxon>Hypocreomycetidae</taxon>
        <taxon>Hypocreales</taxon>
        <taxon>Nectriaceae</taxon>
        <taxon>Fusarium</taxon>
        <taxon>Fusarium concolor species complex</taxon>
    </lineage>
</organism>
<gene>
    <name evidence="1" type="ORF">F53441_4948</name>
</gene>
<keyword evidence="1" id="KW-0418">Kinase</keyword>
<proteinExistence type="predicted"/>
<dbReference type="OrthoDB" id="5077847at2759"/>
<dbReference type="AlphaFoldDB" id="A0A8H4P070"/>
<name>A0A8H4P070_9HYPO</name>
<comment type="caution">
    <text evidence="1">The sequence shown here is derived from an EMBL/GenBank/DDBJ whole genome shotgun (WGS) entry which is preliminary data.</text>
</comment>
<dbReference type="Proteomes" id="UP000605986">
    <property type="component" value="Unassembled WGS sequence"/>
</dbReference>
<protein>
    <submittedName>
        <fullName evidence="1">Protein kinase domain-containing protein</fullName>
    </submittedName>
</protein>
<evidence type="ECO:0000313" key="2">
    <source>
        <dbReference type="Proteomes" id="UP000605986"/>
    </source>
</evidence>
<reference evidence="1" key="1">
    <citation type="submission" date="2020-01" db="EMBL/GenBank/DDBJ databases">
        <title>Identification and distribution of gene clusters putatively required for synthesis of sphingolipid metabolism inhibitors in phylogenetically diverse species of the filamentous fungus Fusarium.</title>
        <authorList>
            <person name="Kim H.-S."/>
            <person name="Busman M."/>
            <person name="Brown D.W."/>
            <person name="Divon H."/>
            <person name="Uhlig S."/>
            <person name="Proctor R.H."/>
        </authorList>
    </citation>
    <scope>NUCLEOTIDE SEQUENCE</scope>
    <source>
        <strain evidence="1">NRRL 53441</strain>
    </source>
</reference>
<dbReference type="EMBL" id="JAADJG010000195">
    <property type="protein sequence ID" value="KAF4452208.1"/>
    <property type="molecule type" value="Genomic_DNA"/>
</dbReference>
<keyword evidence="2" id="KW-1185">Reference proteome</keyword>
<keyword evidence="1" id="KW-0808">Transferase</keyword>
<dbReference type="GO" id="GO:0016301">
    <property type="term" value="F:kinase activity"/>
    <property type="evidence" value="ECO:0007669"/>
    <property type="project" value="UniProtKB-KW"/>
</dbReference>
<evidence type="ECO:0000313" key="1">
    <source>
        <dbReference type="EMBL" id="KAF4452208.1"/>
    </source>
</evidence>